<proteinExistence type="predicted"/>
<name>A0AC61Y8B5_9FLAO</name>
<evidence type="ECO:0000313" key="2">
    <source>
        <dbReference type="Proteomes" id="UP000356253"/>
    </source>
</evidence>
<comment type="caution">
    <text evidence="1">The sequence shown here is derived from an EMBL/GenBank/DDBJ whole genome shotgun (WGS) entry which is preliminary data.</text>
</comment>
<reference evidence="1" key="1">
    <citation type="submission" date="2019-09" db="EMBL/GenBank/DDBJ databases">
        <authorList>
            <person name="Rodrigo-Torres L."/>
            <person name="Arahal R. D."/>
            <person name="Lucena T."/>
        </authorList>
    </citation>
    <scope>NUCLEOTIDE SEQUENCE</scope>
    <source>
        <strain evidence="1">ISS653</strain>
    </source>
</reference>
<dbReference type="Proteomes" id="UP000356253">
    <property type="component" value="Unassembled WGS sequence"/>
</dbReference>
<sequence>MFMKKLFSLVVLVFTFTNLTAQEFSYGILGGVDMYSISTKEGDFTSNQDGHLNLNIGLFGSYRFNEKLSVKLNLLFNSSEENYHVNVRESSGIGGPFYAFDYLGDTYYLLYNLSSNQSQILELSETMNFELKHKKKQIHVSPLLKYNFLSNLGSNNELYLLGGPRVSFLLSANSESMKDTSWQSGDNPFDNEIDDELDVKEFYSSVNLGLQLGAGIKFLKHFSFEVIGDYGFTNILKDNETSAKTLGVYGLLNVDISTLL</sequence>
<protein>
    <submittedName>
        <fullName evidence="1">Uncharacterized protein</fullName>
    </submittedName>
</protein>
<dbReference type="EMBL" id="CABVMM010000007">
    <property type="protein sequence ID" value="VVV00651.1"/>
    <property type="molecule type" value="Genomic_DNA"/>
</dbReference>
<organism evidence="1 2">
    <name type="scientific">Mesonia oceanica</name>
    <dbReference type="NCBI Taxonomy" id="2687242"/>
    <lineage>
        <taxon>Bacteria</taxon>
        <taxon>Pseudomonadati</taxon>
        <taxon>Bacteroidota</taxon>
        <taxon>Flavobacteriia</taxon>
        <taxon>Flavobacteriales</taxon>
        <taxon>Flavobacteriaceae</taxon>
        <taxon>Mesonia</taxon>
    </lineage>
</organism>
<gene>
    <name evidence="1" type="ORF">FVB9532_01924</name>
</gene>
<evidence type="ECO:0000313" key="1">
    <source>
        <dbReference type="EMBL" id="VVV00651.1"/>
    </source>
</evidence>
<accession>A0AC61Y8B5</accession>
<keyword evidence="2" id="KW-1185">Reference proteome</keyword>